<feature type="transmembrane region" description="Helical" evidence="1">
    <location>
        <begin position="41"/>
        <end position="62"/>
    </location>
</feature>
<name>A0ABR9S5W9_9BURK</name>
<reference evidence="3 4" key="1">
    <citation type="submission" date="2020-10" db="EMBL/GenBank/DDBJ databases">
        <title>Ramlibacter sp. HM2 16S ribosomal RNA gene Genome sequencing and assembly.</title>
        <authorList>
            <person name="Kang M."/>
        </authorList>
    </citation>
    <scope>NUCLEOTIDE SEQUENCE [LARGE SCALE GENOMIC DNA]</scope>
    <source>
        <strain evidence="3 4">HM2</strain>
    </source>
</reference>
<keyword evidence="1" id="KW-0472">Membrane</keyword>
<evidence type="ECO:0000313" key="4">
    <source>
        <dbReference type="Proteomes" id="UP000806285"/>
    </source>
</evidence>
<dbReference type="SUPFAM" id="SSF52833">
    <property type="entry name" value="Thioredoxin-like"/>
    <property type="match status" value="1"/>
</dbReference>
<feature type="transmembrane region" description="Helical" evidence="1">
    <location>
        <begin position="82"/>
        <end position="101"/>
    </location>
</feature>
<keyword evidence="4" id="KW-1185">Reference proteome</keyword>
<gene>
    <name evidence="3" type="ORF">IM787_15240</name>
</gene>
<dbReference type="InterPro" id="IPR001640">
    <property type="entry name" value="Lgt"/>
</dbReference>
<evidence type="ECO:0000313" key="3">
    <source>
        <dbReference type="EMBL" id="MBE7368916.1"/>
    </source>
</evidence>
<accession>A0ABR9S5W9</accession>
<dbReference type="InterPro" id="IPR013740">
    <property type="entry name" value="Redoxin"/>
</dbReference>
<organism evidence="3 4">
    <name type="scientific">Ramlibacter pallidus</name>
    <dbReference type="NCBI Taxonomy" id="2780087"/>
    <lineage>
        <taxon>Bacteria</taxon>
        <taxon>Pseudomonadati</taxon>
        <taxon>Pseudomonadota</taxon>
        <taxon>Betaproteobacteria</taxon>
        <taxon>Burkholderiales</taxon>
        <taxon>Comamonadaceae</taxon>
        <taxon>Ramlibacter</taxon>
    </lineage>
</organism>
<evidence type="ECO:0000256" key="1">
    <source>
        <dbReference type="SAM" id="Phobius"/>
    </source>
</evidence>
<dbReference type="EMBL" id="JADDIV010000004">
    <property type="protein sequence ID" value="MBE7368916.1"/>
    <property type="molecule type" value="Genomic_DNA"/>
</dbReference>
<keyword evidence="1" id="KW-0812">Transmembrane</keyword>
<feature type="transmembrane region" description="Helical" evidence="1">
    <location>
        <begin position="6"/>
        <end position="29"/>
    </location>
</feature>
<protein>
    <submittedName>
        <fullName evidence="3">Redoxin family protein</fullName>
    </submittedName>
</protein>
<feature type="domain" description="Redoxin" evidence="2">
    <location>
        <begin position="139"/>
        <end position="174"/>
    </location>
</feature>
<dbReference type="Proteomes" id="UP000806285">
    <property type="component" value="Unassembled WGS sequence"/>
</dbReference>
<dbReference type="RefSeq" id="WP_193677530.1">
    <property type="nucleotide sequence ID" value="NZ_JADDIV010000004.1"/>
</dbReference>
<dbReference type="Gene3D" id="3.40.30.10">
    <property type="entry name" value="Glutaredoxin"/>
    <property type="match status" value="1"/>
</dbReference>
<dbReference type="Pfam" id="PF08534">
    <property type="entry name" value="Redoxin"/>
    <property type="match status" value="1"/>
</dbReference>
<proteinExistence type="predicted"/>
<keyword evidence="1" id="KW-1133">Transmembrane helix</keyword>
<dbReference type="Pfam" id="PF01790">
    <property type="entry name" value="LGT"/>
    <property type="match status" value="1"/>
</dbReference>
<dbReference type="InterPro" id="IPR036249">
    <property type="entry name" value="Thioredoxin-like_sf"/>
</dbReference>
<sequence>MPHTIVLGPFALQIGVLVTFLAVWTGWVAASTLARRRGVEIAPVLYLLLAAGVAAARLGFVARYGTAYLDAPLSILDIRDGGWAPEVGLLAAVLLAGGLAIRRRQAVLPLATAIGTSTTVWVAATVGGTLLDQPRLDLPAIAVFRLDGTVTSLDRFTGKPVVVNLWATWCPPCPSHSAVRFAVSW</sequence>
<evidence type="ECO:0000259" key="2">
    <source>
        <dbReference type="Pfam" id="PF08534"/>
    </source>
</evidence>
<comment type="caution">
    <text evidence="3">The sequence shown here is derived from an EMBL/GenBank/DDBJ whole genome shotgun (WGS) entry which is preliminary data.</text>
</comment>